<keyword evidence="1" id="KW-0614">Plasmid</keyword>
<dbReference type="AlphaFoldDB" id="A0A2P0QFV9"/>
<proteinExistence type="predicted"/>
<dbReference type="NCBIfam" id="NF041292">
    <property type="entry name" value="StbB"/>
    <property type="match status" value="1"/>
</dbReference>
<name>A0A2P0QFV9_PSESF</name>
<geneLocation type="plasmid" evidence="1">
    <name>pPK_RT811</name>
</geneLocation>
<sequence length="235" mass="26456">MKAAVVNYNGGAGKTTLSTYLFKPRMPEDTVFFAIETINQSATDLGVNNVEVLKGKNIGAVIERLVLEDNVIIDIGASNVESFLEAASRYVGALDDIDLFVIPVTADQKCWQESLKTVEALAKMGVPAEKIRLLPNRIEDNPADEIPAVFKYVKQTKKATISPDVFVYESEIFGYLAHNKMSFEELIDESVDYRKLAREETDTEKRNEYARMFRWTKYAIPIHKSLDDCFAALSR</sequence>
<dbReference type="Gene3D" id="3.40.50.300">
    <property type="entry name" value="P-loop containing nucleotide triphosphate hydrolases"/>
    <property type="match status" value="1"/>
</dbReference>
<dbReference type="SUPFAM" id="SSF52540">
    <property type="entry name" value="P-loop containing nucleoside triphosphate hydrolases"/>
    <property type="match status" value="1"/>
</dbReference>
<dbReference type="RefSeq" id="WP_074321367.1">
    <property type="nucleotide sequence ID" value="NZ_KX009064.1"/>
</dbReference>
<dbReference type="InterPro" id="IPR047985">
    <property type="entry name" value="StbB-like"/>
</dbReference>
<dbReference type="EMBL" id="KX009064">
    <property type="protein sequence ID" value="ARO45284.1"/>
    <property type="molecule type" value="Genomic_DNA"/>
</dbReference>
<dbReference type="InterPro" id="IPR027417">
    <property type="entry name" value="P-loop_NTPase"/>
</dbReference>
<evidence type="ECO:0000313" key="1">
    <source>
        <dbReference type="EMBL" id="ARO45284.1"/>
    </source>
</evidence>
<accession>A0A2P0QFV9</accession>
<protein>
    <submittedName>
        <fullName evidence="1">Stability protein StdB</fullName>
    </submittedName>
</protein>
<organism evidence="1">
    <name type="scientific">Pseudomonas syringae pv. actinidiae</name>
    <dbReference type="NCBI Taxonomy" id="103796"/>
    <lineage>
        <taxon>Bacteria</taxon>
        <taxon>Pseudomonadati</taxon>
        <taxon>Pseudomonadota</taxon>
        <taxon>Gammaproteobacteria</taxon>
        <taxon>Pseudomonadales</taxon>
        <taxon>Pseudomonadaceae</taxon>
        <taxon>Pseudomonas</taxon>
        <taxon>Pseudomonas syringae</taxon>
    </lineage>
</organism>
<reference evidence="1" key="1">
    <citation type="submission" date="2016-03" db="EMBL/GenBank/DDBJ databases">
        <title>The evolution of Pseudomonas syringae pv. actinidiae in New Zealand.</title>
        <authorList>
            <person name="Taiaroa G."/>
            <person name="Poulter R.T.M."/>
            <person name="Lamont I."/>
            <person name="Stockwell P."/>
            <person name="Butler M.I."/>
        </authorList>
    </citation>
    <scope>NUCLEOTIDE SEQUENCE</scope>
    <source>
        <strain evidence="1">RT811</strain>
        <plasmid evidence="1">pPK_RT811</plasmid>
    </source>
</reference>